<dbReference type="VEuPathDB" id="FungiDB:A1O7_02880"/>
<comment type="caution">
    <text evidence="1">The sequence shown here is derived from an EMBL/GenBank/DDBJ whole genome shotgun (WGS) entry which is preliminary data.</text>
</comment>
<evidence type="ECO:0000313" key="1">
    <source>
        <dbReference type="EMBL" id="EXJ62445.1"/>
    </source>
</evidence>
<dbReference type="STRING" id="1182544.W9WBT7"/>
<proteinExistence type="predicted"/>
<protein>
    <recommendedName>
        <fullName evidence="3">Uracil catabolism protein 4</fullName>
    </recommendedName>
</protein>
<dbReference type="RefSeq" id="XP_007755099.1">
    <property type="nucleotide sequence ID" value="XM_007756909.1"/>
</dbReference>
<dbReference type="Pfam" id="PF07958">
    <property type="entry name" value="DUF1688"/>
    <property type="match status" value="1"/>
</dbReference>
<dbReference type="PANTHER" id="PTHR31687:SF3">
    <property type="entry name" value="PROTEIN URG3"/>
    <property type="match status" value="1"/>
</dbReference>
<reference evidence="1 2" key="1">
    <citation type="submission" date="2013-03" db="EMBL/GenBank/DDBJ databases">
        <title>The Genome Sequence of Cladophialophora yegresii CBS 114405.</title>
        <authorList>
            <consortium name="The Broad Institute Genomics Platform"/>
            <person name="Cuomo C."/>
            <person name="de Hoog S."/>
            <person name="Gorbushina A."/>
            <person name="Walker B."/>
            <person name="Young S.K."/>
            <person name="Zeng Q."/>
            <person name="Gargeya S."/>
            <person name="Fitzgerald M."/>
            <person name="Haas B."/>
            <person name="Abouelleil A."/>
            <person name="Allen A.W."/>
            <person name="Alvarado L."/>
            <person name="Arachchi H.M."/>
            <person name="Berlin A.M."/>
            <person name="Chapman S.B."/>
            <person name="Gainer-Dewar J."/>
            <person name="Goldberg J."/>
            <person name="Griggs A."/>
            <person name="Gujja S."/>
            <person name="Hansen M."/>
            <person name="Howarth C."/>
            <person name="Imamovic A."/>
            <person name="Ireland A."/>
            <person name="Larimer J."/>
            <person name="McCowan C."/>
            <person name="Murphy C."/>
            <person name="Pearson M."/>
            <person name="Poon T.W."/>
            <person name="Priest M."/>
            <person name="Roberts A."/>
            <person name="Saif S."/>
            <person name="Shea T."/>
            <person name="Sisk P."/>
            <person name="Sykes S."/>
            <person name="Wortman J."/>
            <person name="Nusbaum C."/>
            <person name="Birren B."/>
        </authorList>
    </citation>
    <scope>NUCLEOTIDE SEQUENCE [LARGE SCALE GENOMIC DNA]</scope>
    <source>
        <strain evidence="1 2">CBS 114405</strain>
    </source>
</reference>
<evidence type="ECO:0000313" key="2">
    <source>
        <dbReference type="Proteomes" id="UP000019473"/>
    </source>
</evidence>
<dbReference type="eggNOG" id="ENOG502QR4F">
    <property type="taxonomic scope" value="Eukaryota"/>
</dbReference>
<dbReference type="PANTHER" id="PTHR31687">
    <property type="match status" value="1"/>
</dbReference>
<sequence length="432" mass="47939">MVSEVEYLLSLQAVRERANCVFDCAQRGTLNHFHYNADQLPVAARLVAQTISRDFGPDRYHEIPPHGRWQHFNVGNVDRISRMLLRTKETADPKEQTRVLIDLFMVSVLLDAGAGDIWSFQELSTGNQNVYNRSEGIAVASLYMFESGAFSSSPACPRTVDGGALLDLDEERFLSWFQISNSNPMVGVHARIQLLRDVGKSLLSLPDIFGSQGRPGNLVDYMTASVTGTDALDYTVLWSALQRLLLPAWPKDRTHLGSQPLGDAWPLQVLARQSQSDANNTPAKAIQPFHKLTQWLAYSLTTPFVKILHVRWKNMELGTGLPEYRNGGLFVDMGVLSLKEDTLSVGQRVSGQILPIYDATSDVIVEWRAMTVALLDRLHEIISKEFAAQGIAISMAQMLEAGSWKTGRELAATKRPKSRSSPILIAGDGTLF</sequence>
<dbReference type="Proteomes" id="UP000019473">
    <property type="component" value="Unassembled WGS sequence"/>
</dbReference>
<dbReference type="AlphaFoldDB" id="W9WBT7"/>
<organism evidence="1 2">
    <name type="scientific">Cladophialophora yegresii CBS 114405</name>
    <dbReference type="NCBI Taxonomy" id="1182544"/>
    <lineage>
        <taxon>Eukaryota</taxon>
        <taxon>Fungi</taxon>
        <taxon>Dikarya</taxon>
        <taxon>Ascomycota</taxon>
        <taxon>Pezizomycotina</taxon>
        <taxon>Eurotiomycetes</taxon>
        <taxon>Chaetothyriomycetidae</taxon>
        <taxon>Chaetothyriales</taxon>
        <taxon>Herpotrichiellaceae</taxon>
        <taxon>Cladophialophora</taxon>
    </lineage>
</organism>
<dbReference type="EMBL" id="AMGW01000002">
    <property type="protein sequence ID" value="EXJ62445.1"/>
    <property type="molecule type" value="Genomic_DNA"/>
</dbReference>
<dbReference type="OrthoDB" id="2153176at2759"/>
<evidence type="ECO:0008006" key="3">
    <source>
        <dbReference type="Google" id="ProtNLM"/>
    </source>
</evidence>
<dbReference type="InterPro" id="IPR012469">
    <property type="entry name" value="DUF1688"/>
</dbReference>
<dbReference type="GeneID" id="19177484"/>
<gene>
    <name evidence="1" type="ORF">A1O7_02880</name>
</gene>
<accession>W9WBT7</accession>
<dbReference type="HOGENOM" id="CLU_026445_1_0_1"/>
<keyword evidence="2" id="KW-1185">Reference proteome</keyword>
<name>W9WBT7_9EURO</name>